<reference evidence="2 3" key="1">
    <citation type="journal article" date="2012" name="PLoS Pathog.">
        <title>Diverse lifestyles and strategies of plant pathogenesis encoded in the genomes of eighteen Dothideomycetes fungi.</title>
        <authorList>
            <person name="Ohm R.A."/>
            <person name="Feau N."/>
            <person name="Henrissat B."/>
            <person name="Schoch C.L."/>
            <person name="Horwitz B.A."/>
            <person name="Barry K.W."/>
            <person name="Condon B.J."/>
            <person name="Copeland A.C."/>
            <person name="Dhillon B."/>
            <person name="Glaser F."/>
            <person name="Hesse C.N."/>
            <person name="Kosti I."/>
            <person name="LaButti K."/>
            <person name="Lindquist E.A."/>
            <person name="Lucas S."/>
            <person name="Salamov A.A."/>
            <person name="Bradshaw R.E."/>
            <person name="Ciuffetti L."/>
            <person name="Hamelin R.C."/>
            <person name="Kema G.H.J."/>
            <person name="Lawrence C."/>
            <person name="Scott J.A."/>
            <person name="Spatafora J.W."/>
            <person name="Turgeon B.G."/>
            <person name="de Wit P.J.G.M."/>
            <person name="Zhong S."/>
            <person name="Goodwin S.B."/>
            <person name="Grigoriev I.V."/>
        </authorList>
    </citation>
    <scope>NUCLEOTIDE SEQUENCE [LARGE SCALE GENOMIC DNA]</scope>
    <source>
        <strain evidence="3">28A</strain>
    </source>
</reference>
<organism evidence="2 3">
    <name type="scientific">Exserohilum turcicum (strain 28A)</name>
    <name type="common">Northern leaf blight fungus</name>
    <name type="synonym">Setosphaeria turcica</name>
    <dbReference type="NCBI Taxonomy" id="671987"/>
    <lineage>
        <taxon>Eukaryota</taxon>
        <taxon>Fungi</taxon>
        <taxon>Dikarya</taxon>
        <taxon>Ascomycota</taxon>
        <taxon>Pezizomycotina</taxon>
        <taxon>Dothideomycetes</taxon>
        <taxon>Pleosporomycetidae</taxon>
        <taxon>Pleosporales</taxon>
        <taxon>Pleosporineae</taxon>
        <taxon>Pleosporaceae</taxon>
        <taxon>Exserohilum</taxon>
    </lineage>
</organism>
<dbReference type="RefSeq" id="XP_008027738.1">
    <property type="nucleotide sequence ID" value="XM_008029547.1"/>
</dbReference>
<feature type="compositionally biased region" description="Polar residues" evidence="1">
    <location>
        <begin position="214"/>
        <end position="236"/>
    </location>
</feature>
<evidence type="ECO:0000313" key="3">
    <source>
        <dbReference type="Proteomes" id="UP000016935"/>
    </source>
</evidence>
<protein>
    <recommendedName>
        <fullName evidence="4">N-acetyltransferase domain-containing protein</fullName>
    </recommendedName>
</protein>
<sequence>MSRVTRSFCPRSSMPQPPVLQPPEWESLDAATSTPKQPDSEVMTWQQQEDLAKLATPCKNRSRWPQSKPLRHKAIGGTHTIATDAGNCKLAPQTDPSPYPRRHRRKSQAPTAASVSYHGAKTATPANNSTPTSTTAKQAPISLGPSKNKSPYNKKRRPKETNMTSLRREAYVPPHLRNRTSANSAKAHLGNGSAAANVSPASSEKSKATGASKPDSTPNRVNSHQATPVSPPTTLQEPVEQEKHDVALPADFNVRWDEPKPKPAPATKKPGNPRWPRNNQPHKKTVWPKAKDMRCASSSDGSDGGIECRSNSNGDPDYDVKKLLDWNGDWLPAPESWSARKGHADRHFGQHIEQWMNGHAPECCKPVYYLPNTFIDNGGVCKELAPRYWLEAKVEGTTLRESWKTISASQPEPLDDIDLTGYQPWWELYEDVVYSELVQKNGQGQQQLGHASCYLNALPVPDAMVDLTDPENPIESWKLASVVDKIQEKKKRMEEKQRRTLARRTRPVPESKFPMPVMEDRRIRPKANIYLRPVQPADIHAIGEIYNYYVENSIYTHEFDVRTDAQIRQRVNDITSAGHPYLVAISKSNRSRVTPGYVHEKVVGYINLDDYCGQASLFRYTFQMELFVHPGFVCKGIGKCLMDRLLEIVDTSYRVRGGYEYINNYEYLKTGPSRVVKTILLNVHHEHGEDAEREWQGRFLTECKFTRVGRLPKVGYKLGKEVDVAIYAHHTKEDINATARPTVAG</sequence>
<dbReference type="EMBL" id="KB908703">
    <property type="protein sequence ID" value="EOA85316.1"/>
    <property type="molecule type" value="Genomic_DNA"/>
</dbReference>
<dbReference type="SUPFAM" id="SSF55729">
    <property type="entry name" value="Acyl-CoA N-acyltransferases (Nat)"/>
    <property type="match status" value="1"/>
</dbReference>
<dbReference type="AlphaFoldDB" id="R0IKB6"/>
<dbReference type="eggNOG" id="ENOG502SV8I">
    <property type="taxonomic scope" value="Eukaryota"/>
</dbReference>
<feature type="compositionally biased region" description="Low complexity" evidence="1">
    <location>
        <begin position="120"/>
        <end position="137"/>
    </location>
</feature>
<feature type="region of interest" description="Disordered" evidence="1">
    <location>
        <begin position="252"/>
        <end position="314"/>
    </location>
</feature>
<keyword evidence="3" id="KW-1185">Reference proteome</keyword>
<dbReference type="GeneID" id="19405808"/>
<feature type="compositionally biased region" description="Polar residues" evidence="1">
    <location>
        <begin position="194"/>
        <end position="203"/>
    </location>
</feature>
<dbReference type="Gene3D" id="3.40.630.30">
    <property type="match status" value="1"/>
</dbReference>
<feature type="compositionally biased region" description="Polar residues" evidence="1">
    <location>
        <begin position="30"/>
        <end position="49"/>
    </location>
</feature>
<gene>
    <name evidence="2" type="ORF">SETTUDRAFT_90009</name>
</gene>
<dbReference type="InterPro" id="IPR016181">
    <property type="entry name" value="Acyl_CoA_acyltransferase"/>
</dbReference>
<reference evidence="2 3" key="2">
    <citation type="journal article" date="2013" name="PLoS Genet.">
        <title>Comparative genome structure, secondary metabolite, and effector coding capacity across Cochliobolus pathogens.</title>
        <authorList>
            <person name="Condon B.J."/>
            <person name="Leng Y."/>
            <person name="Wu D."/>
            <person name="Bushley K.E."/>
            <person name="Ohm R.A."/>
            <person name="Otillar R."/>
            <person name="Martin J."/>
            <person name="Schackwitz W."/>
            <person name="Grimwood J."/>
            <person name="MohdZainudin N."/>
            <person name="Xue C."/>
            <person name="Wang R."/>
            <person name="Manning V.A."/>
            <person name="Dhillon B."/>
            <person name="Tu Z.J."/>
            <person name="Steffenson B.J."/>
            <person name="Salamov A."/>
            <person name="Sun H."/>
            <person name="Lowry S."/>
            <person name="LaButti K."/>
            <person name="Han J."/>
            <person name="Copeland A."/>
            <person name="Lindquist E."/>
            <person name="Barry K."/>
            <person name="Schmutz J."/>
            <person name="Baker S.E."/>
            <person name="Ciuffetti L.M."/>
            <person name="Grigoriev I.V."/>
            <person name="Zhong S."/>
            <person name="Turgeon B.G."/>
        </authorList>
    </citation>
    <scope>NUCLEOTIDE SEQUENCE [LARGE SCALE GENOMIC DNA]</scope>
    <source>
        <strain evidence="3">28A</strain>
    </source>
</reference>
<dbReference type="HOGENOM" id="CLU_017964_0_0_1"/>
<feature type="region of interest" description="Disordered" evidence="1">
    <location>
        <begin position="490"/>
        <end position="513"/>
    </location>
</feature>
<dbReference type="OrthoDB" id="2129362at2759"/>
<evidence type="ECO:0000313" key="2">
    <source>
        <dbReference type="EMBL" id="EOA85316.1"/>
    </source>
</evidence>
<proteinExistence type="predicted"/>
<dbReference type="CDD" id="cd04301">
    <property type="entry name" value="NAT_SF"/>
    <property type="match status" value="1"/>
</dbReference>
<accession>R0IKB6</accession>
<name>R0IKB6_EXST2</name>
<evidence type="ECO:0008006" key="4">
    <source>
        <dbReference type="Google" id="ProtNLM"/>
    </source>
</evidence>
<dbReference type="Proteomes" id="UP000016935">
    <property type="component" value="Unassembled WGS sequence"/>
</dbReference>
<evidence type="ECO:0000256" key="1">
    <source>
        <dbReference type="SAM" id="MobiDB-lite"/>
    </source>
</evidence>
<feature type="region of interest" description="Disordered" evidence="1">
    <location>
        <begin position="1"/>
        <end position="240"/>
    </location>
</feature>